<comment type="subcellular location">
    <subcellularLocation>
        <location evidence="1">Endomembrane system</location>
        <topology evidence="1">Multi-pass membrane protein</topology>
    </subcellularLocation>
</comment>
<evidence type="ECO:0000256" key="1">
    <source>
        <dbReference type="ARBA" id="ARBA00004127"/>
    </source>
</evidence>
<protein>
    <recommendedName>
        <fullName evidence="5">Permease of the drug/metabolite transporter (DMT) superfamily</fullName>
    </recommendedName>
</protein>
<reference evidence="3 4" key="1">
    <citation type="journal article" date="2008" name="Genome Biol.">
        <title>Encapsulated in silica: genome, proteome and physiology of the thermophilic bacterium Anoxybacillus flavithermus WK1.</title>
        <authorList>
            <person name="Saw J.H."/>
            <person name="Mountain B.W."/>
            <person name="Feng L."/>
            <person name="Omelchenko M.V."/>
            <person name="Hou S."/>
            <person name="Saito J.A."/>
            <person name="Stott M.B."/>
            <person name="Li D."/>
            <person name="Zhao G."/>
            <person name="Wu J."/>
            <person name="Galperin M.Y."/>
            <person name="Koonin E.V."/>
            <person name="Makarova K.S."/>
            <person name="Wolf Y.I."/>
            <person name="Rigden D.J."/>
            <person name="Dunfield P.F."/>
            <person name="Wang L."/>
            <person name="Alam M."/>
        </authorList>
    </citation>
    <scope>NUCLEOTIDE SEQUENCE [LARGE SCALE GENOMIC DNA]</scope>
    <source>
        <strain evidence="4">DSM 21510 / WK1</strain>
    </source>
</reference>
<dbReference type="SUPFAM" id="SSF103481">
    <property type="entry name" value="Multidrug resistance efflux transporter EmrE"/>
    <property type="match status" value="1"/>
</dbReference>
<evidence type="ECO:0008006" key="5">
    <source>
        <dbReference type="Google" id="ProtNLM"/>
    </source>
</evidence>
<proteinExistence type="predicted"/>
<keyword evidence="2" id="KW-0472">Membrane</keyword>
<dbReference type="InterPro" id="IPR037185">
    <property type="entry name" value="EmrE-like"/>
</dbReference>
<evidence type="ECO:0000313" key="4">
    <source>
        <dbReference type="Proteomes" id="UP000000742"/>
    </source>
</evidence>
<evidence type="ECO:0000256" key="2">
    <source>
        <dbReference type="SAM" id="Phobius"/>
    </source>
</evidence>
<keyword evidence="2" id="KW-0812">Transmembrane</keyword>
<accession>B7GJK3</accession>
<gene>
    <name evidence="3" type="ordered locus">Aflv_1303</name>
</gene>
<evidence type="ECO:0000313" key="3">
    <source>
        <dbReference type="EMBL" id="ACJ33673.1"/>
    </source>
</evidence>
<dbReference type="KEGG" id="afl:Aflv_1303"/>
<name>B7GJK3_ANOFW</name>
<dbReference type="STRING" id="491915.Aflv_1303"/>
<feature type="transmembrane region" description="Helical" evidence="2">
    <location>
        <begin position="6"/>
        <end position="36"/>
    </location>
</feature>
<keyword evidence="2" id="KW-1133">Transmembrane helix</keyword>
<sequence>MEPLSAIIVSVLFLHVSFGFFQTVGSLLIIATVVLLGRREMASPS</sequence>
<organism evidence="3 4">
    <name type="scientific">Anoxybacillus flavithermus (strain DSM 21510 / WK1)</name>
    <dbReference type="NCBI Taxonomy" id="491915"/>
    <lineage>
        <taxon>Bacteria</taxon>
        <taxon>Bacillati</taxon>
        <taxon>Bacillota</taxon>
        <taxon>Bacilli</taxon>
        <taxon>Bacillales</taxon>
        <taxon>Anoxybacillaceae</taxon>
        <taxon>Anoxybacillus</taxon>
    </lineage>
</organism>
<dbReference type="HOGENOM" id="CLU_3195484_0_0_9"/>
<dbReference type="EMBL" id="CP000922">
    <property type="protein sequence ID" value="ACJ33673.1"/>
    <property type="molecule type" value="Genomic_DNA"/>
</dbReference>
<dbReference type="Proteomes" id="UP000000742">
    <property type="component" value="Chromosome"/>
</dbReference>
<dbReference type="AlphaFoldDB" id="B7GJK3"/>